<dbReference type="InterPro" id="IPR036388">
    <property type="entry name" value="WH-like_DNA-bd_sf"/>
</dbReference>
<dbReference type="InterPro" id="IPR013249">
    <property type="entry name" value="RNA_pol_sigma70_r4_t2"/>
</dbReference>
<dbReference type="InterPro" id="IPR014284">
    <property type="entry name" value="RNA_pol_sigma-70_dom"/>
</dbReference>
<keyword evidence="4" id="KW-0804">Transcription</keyword>
<dbReference type="SUPFAM" id="SSF88946">
    <property type="entry name" value="Sigma2 domain of RNA polymerase sigma factors"/>
    <property type="match status" value="1"/>
</dbReference>
<dbReference type="PANTHER" id="PTHR43133">
    <property type="entry name" value="RNA POLYMERASE ECF-TYPE SIGMA FACTO"/>
    <property type="match status" value="1"/>
</dbReference>
<dbReference type="EMBL" id="FOSR01000009">
    <property type="protein sequence ID" value="SFK92888.1"/>
    <property type="molecule type" value="Genomic_DNA"/>
</dbReference>
<dbReference type="GO" id="GO:0003677">
    <property type="term" value="F:DNA binding"/>
    <property type="evidence" value="ECO:0007669"/>
    <property type="project" value="InterPro"/>
</dbReference>
<dbReference type="Pfam" id="PF04542">
    <property type="entry name" value="Sigma70_r2"/>
    <property type="match status" value="1"/>
</dbReference>
<name>A0A1I4DH02_9GAMM</name>
<evidence type="ECO:0000259" key="6">
    <source>
        <dbReference type="Pfam" id="PF08281"/>
    </source>
</evidence>
<evidence type="ECO:0000256" key="1">
    <source>
        <dbReference type="ARBA" id="ARBA00010641"/>
    </source>
</evidence>
<dbReference type="Gene3D" id="1.10.1740.10">
    <property type="match status" value="1"/>
</dbReference>
<comment type="similarity">
    <text evidence="1">Belongs to the sigma-70 factor family. ECF subfamily.</text>
</comment>
<reference evidence="8" key="1">
    <citation type="submission" date="2016-10" db="EMBL/GenBank/DDBJ databases">
        <authorList>
            <person name="Varghese N."/>
            <person name="Submissions S."/>
        </authorList>
    </citation>
    <scope>NUCLEOTIDE SEQUENCE [LARGE SCALE GENOMIC DNA]</scope>
    <source>
        <strain evidence="8">MO64</strain>
    </source>
</reference>
<keyword evidence="2" id="KW-0805">Transcription regulation</keyword>
<dbReference type="NCBIfam" id="TIGR02937">
    <property type="entry name" value="sigma70-ECF"/>
    <property type="match status" value="1"/>
</dbReference>
<keyword evidence="8" id="KW-1185">Reference proteome</keyword>
<organism evidence="7 8">
    <name type="scientific">Rhodanobacter glycinis</name>
    <dbReference type="NCBI Taxonomy" id="582702"/>
    <lineage>
        <taxon>Bacteria</taxon>
        <taxon>Pseudomonadati</taxon>
        <taxon>Pseudomonadota</taxon>
        <taxon>Gammaproteobacteria</taxon>
        <taxon>Lysobacterales</taxon>
        <taxon>Rhodanobacteraceae</taxon>
        <taxon>Rhodanobacter</taxon>
    </lineage>
</organism>
<dbReference type="Pfam" id="PF08281">
    <property type="entry name" value="Sigma70_r4_2"/>
    <property type="match status" value="1"/>
</dbReference>
<evidence type="ECO:0000256" key="4">
    <source>
        <dbReference type="ARBA" id="ARBA00023163"/>
    </source>
</evidence>
<dbReference type="InterPro" id="IPR013325">
    <property type="entry name" value="RNA_pol_sigma_r2"/>
</dbReference>
<evidence type="ECO:0000313" key="8">
    <source>
        <dbReference type="Proteomes" id="UP000198725"/>
    </source>
</evidence>
<protein>
    <submittedName>
        <fullName evidence="7">RNA polymerase sigma-70 factor, ECF subfamily</fullName>
    </submittedName>
</protein>
<dbReference type="GO" id="GO:0006352">
    <property type="term" value="P:DNA-templated transcription initiation"/>
    <property type="evidence" value="ECO:0007669"/>
    <property type="project" value="InterPro"/>
</dbReference>
<dbReference type="InterPro" id="IPR013324">
    <property type="entry name" value="RNA_pol_sigma_r3/r4-like"/>
</dbReference>
<evidence type="ECO:0000256" key="3">
    <source>
        <dbReference type="ARBA" id="ARBA00023082"/>
    </source>
</evidence>
<feature type="domain" description="RNA polymerase sigma-70 region 2" evidence="5">
    <location>
        <begin position="30"/>
        <end position="97"/>
    </location>
</feature>
<dbReference type="Gene3D" id="1.10.10.10">
    <property type="entry name" value="Winged helix-like DNA-binding domain superfamily/Winged helix DNA-binding domain"/>
    <property type="match status" value="1"/>
</dbReference>
<accession>A0A1I4DH02</accession>
<evidence type="ECO:0000256" key="2">
    <source>
        <dbReference type="ARBA" id="ARBA00023015"/>
    </source>
</evidence>
<dbReference type="Proteomes" id="UP000198725">
    <property type="component" value="Unassembled WGS sequence"/>
</dbReference>
<dbReference type="PANTHER" id="PTHR43133:SF62">
    <property type="entry name" value="RNA POLYMERASE SIGMA FACTOR SIGZ"/>
    <property type="match status" value="1"/>
</dbReference>
<feature type="domain" description="RNA polymerase sigma factor 70 region 4 type 2" evidence="6">
    <location>
        <begin position="128"/>
        <end position="180"/>
    </location>
</feature>
<keyword evidence="3" id="KW-0731">Sigma factor</keyword>
<proteinExistence type="inferred from homology"/>
<dbReference type="InterPro" id="IPR039425">
    <property type="entry name" value="RNA_pol_sigma-70-like"/>
</dbReference>
<evidence type="ECO:0000313" key="7">
    <source>
        <dbReference type="EMBL" id="SFK92888.1"/>
    </source>
</evidence>
<sequence>MTVTRTAEHQQLDRLLLQSGRSDQQAFAELYRRTSSKLMGVCLRMLRDRGAAEEVLQEIYITVWHRAASFDAAKASAMTWLTTMSRNKAIDRLRQHREELLDNPLTLDEMVDDQPSPGANAENSQEYRRLESCLDALEPRQRRSVREAFFSGATYNELAARCDVPLGTMKSWIRRSLMQLRTCLDS</sequence>
<dbReference type="AlphaFoldDB" id="A0A1I4DH02"/>
<dbReference type="RefSeq" id="WP_092703937.1">
    <property type="nucleotide sequence ID" value="NZ_FOSR01000009.1"/>
</dbReference>
<dbReference type="InterPro" id="IPR007627">
    <property type="entry name" value="RNA_pol_sigma70_r2"/>
</dbReference>
<dbReference type="GO" id="GO:0016987">
    <property type="term" value="F:sigma factor activity"/>
    <property type="evidence" value="ECO:0007669"/>
    <property type="project" value="UniProtKB-KW"/>
</dbReference>
<evidence type="ECO:0000259" key="5">
    <source>
        <dbReference type="Pfam" id="PF04542"/>
    </source>
</evidence>
<dbReference type="SUPFAM" id="SSF88659">
    <property type="entry name" value="Sigma3 and sigma4 domains of RNA polymerase sigma factors"/>
    <property type="match status" value="1"/>
</dbReference>
<dbReference type="CDD" id="cd06171">
    <property type="entry name" value="Sigma70_r4"/>
    <property type="match status" value="1"/>
</dbReference>
<gene>
    <name evidence="7" type="ORF">SAMN05192579_10959</name>
</gene>